<dbReference type="PANTHER" id="PTHR44307">
    <property type="entry name" value="PHOSPHOETHANOLAMINE METHYLTRANSFERASE"/>
    <property type="match status" value="1"/>
</dbReference>
<protein>
    <recommendedName>
        <fullName evidence="5">phosphoethanolamine N-methyltransferase</fullName>
        <ecNumber evidence="5">2.1.1.103</ecNumber>
    </recommendedName>
</protein>
<comment type="catalytic activity">
    <reaction evidence="7">
        <text>N-methylethanolamine phosphate + S-adenosyl-L-methionine = N,N-dimethylethanolamine phosphate + S-adenosyl-L-homocysteine + H(+)</text>
        <dbReference type="Rhea" id="RHEA:25321"/>
        <dbReference type="ChEBI" id="CHEBI:15378"/>
        <dbReference type="ChEBI" id="CHEBI:57781"/>
        <dbReference type="ChEBI" id="CHEBI:57856"/>
        <dbReference type="ChEBI" id="CHEBI:58641"/>
        <dbReference type="ChEBI" id="CHEBI:59789"/>
        <dbReference type="EC" id="2.1.1.103"/>
    </reaction>
    <physiologicalReaction direction="left-to-right" evidence="7">
        <dbReference type="Rhea" id="RHEA:25322"/>
    </physiologicalReaction>
</comment>
<keyword evidence="4 8" id="KW-0808">Transferase</keyword>
<evidence type="ECO:0000313" key="8">
    <source>
        <dbReference type="EMBL" id="RVW47687.1"/>
    </source>
</evidence>
<reference evidence="8 9" key="1">
    <citation type="journal article" date="2018" name="PLoS Genet.">
        <title>Population sequencing reveals clonal diversity and ancestral inbreeding in the grapevine cultivar Chardonnay.</title>
        <authorList>
            <person name="Roach M.J."/>
            <person name="Johnson D.L."/>
            <person name="Bohlmann J."/>
            <person name="van Vuuren H.J."/>
            <person name="Jones S.J."/>
            <person name="Pretorius I.S."/>
            <person name="Schmidt S.A."/>
            <person name="Borneman A.R."/>
        </authorList>
    </citation>
    <scope>NUCLEOTIDE SEQUENCE [LARGE SCALE GENOMIC DNA]</scope>
    <source>
        <strain evidence="9">cv. Chardonnay</strain>
        <tissue evidence="8">Leaf</tissue>
    </source>
</reference>
<dbReference type="EC" id="2.1.1.103" evidence="5"/>
<comment type="caution">
    <text evidence="8">The sequence shown here is derived from an EMBL/GenBank/DDBJ whole genome shotgun (WGS) entry which is preliminary data.</text>
</comment>
<organism evidence="8 9">
    <name type="scientific">Vitis vinifera</name>
    <name type="common">Grape</name>
    <dbReference type="NCBI Taxonomy" id="29760"/>
    <lineage>
        <taxon>Eukaryota</taxon>
        <taxon>Viridiplantae</taxon>
        <taxon>Streptophyta</taxon>
        <taxon>Embryophyta</taxon>
        <taxon>Tracheophyta</taxon>
        <taxon>Spermatophyta</taxon>
        <taxon>Magnoliopsida</taxon>
        <taxon>eudicotyledons</taxon>
        <taxon>Gunneridae</taxon>
        <taxon>Pentapetalae</taxon>
        <taxon>rosids</taxon>
        <taxon>Vitales</taxon>
        <taxon>Vitaceae</taxon>
        <taxon>Viteae</taxon>
        <taxon>Vitis</taxon>
    </lineage>
</organism>
<dbReference type="Gene3D" id="3.40.50.150">
    <property type="entry name" value="Vaccinia Virus protein VP39"/>
    <property type="match status" value="1"/>
</dbReference>
<evidence type="ECO:0000256" key="5">
    <source>
        <dbReference type="ARBA" id="ARBA00035674"/>
    </source>
</evidence>
<dbReference type="GO" id="GO:0032259">
    <property type="term" value="P:methylation"/>
    <property type="evidence" value="ECO:0007669"/>
    <property type="project" value="UniProtKB-KW"/>
</dbReference>
<evidence type="ECO:0000256" key="2">
    <source>
        <dbReference type="ARBA" id="ARBA00005189"/>
    </source>
</evidence>
<dbReference type="AlphaFoldDB" id="A0A438EJ09"/>
<evidence type="ECO:0000256" key="4">
    <source>
        <dbReference type="ARBA" id="ARBA00022679"/>
    </source>
</evidence>
<dbReference type="SUPFAM" id="SSF53335">
    <property type="entry name" value="S-adenosyl-L-methionine-dependent methyltransferases"/>
    <property type="match status" value="1"/>
</dbReference>
<dbReference type="PANTHER" id="PTHR44307:SF2">
    <property type="entry name" value="PHOSPHOETHANOLAMINE METHYLTRANSFERASE ISOFORM X1"/>
    <property type="match status" value="1"/>
</dbReference>
<evidence type="ECO:0000256" key="7">
    <source>
        <dbReference type="ARBA" id="ARBA00047841"/>
    </source>
</evidence>
<name>A0A438EJ09_VITVI</name>
<dbReference type="EMBL" id="QGNW01001273">
    <property type="protein sequence ID" value="RVW47687.1"/>
    <property type="molecule type" value="Genomic_DNA"/>
</dbReference>
<sequence>MGAHYKNVKFMCAVVASPEPNFSIESMDLIFSNWLLMYFSDRKVEELVERMVKWQKVSSQDDKGFQKFMDNVQYKCVDSGVGGGDSYMAGNFDVEVVGIDPSISMVSFALERAIGLKRSVELESFDCTKKSYPTTHLMRSSSLGVTDLNHVSLMELACN</sequence>
<proteinExistence type="predicted"/>
<accession>A0A438EJ09</accession>
<comment type="catalytic activity">
    <reaction evidence="6">
        <text>N,N-dimethylethanolamine phosphate + S-adenosyl-L-methionine = phosphocholine + S-adenosyl-L-homocysteine + H(+)</text>
        <dbReference type="Rhea" id="RHEA:25325"/>
        <dbReference type="ChEBI" id="CHEBI:15378"/>
        <dbReference type="ChEBI" id="CHEBI:57856"/>
        <dbReference type="ChEBI" id="CHEBI:58641"/>
        <dbReference type="ChEBI" id="CHEBI:59789"/>
        <dbReference type="ChEBI" id="CHEBI:295975"/>
        <dbReference type="EC" id="2.1.1.103"/>
    </reaction>
    <physiologicalReaction direction="left-to-right" evidence="6">
        <dbReference type="Rhea" id="RHEA:25326"/>
    </physiologicalReaction>
</comment>
<comment type="pathway">
    <text evidence="2">Lipid metabolism.</text>
</comment>
<gene>
    <name evidence="8" type="primary">NMT3_3</name>
    <name evidence="8" type="ORF">CK203_095463</name>
</gene>
<dbReference type="Proteomes" id="UP000288805">
    <property type="component" value="Unassembled WGS sequence"/>
</dbReference>
<evidence type="ECO:0000256" key="3">
    <source>
        <dbReference type="ARBA" id="ARBA00022603"/>
    </source>
</evidence>
<keyword evidence="3 8" id="KW-0489">Methyltransferase</keyword>
<evidence type="ECO:0000256" key="6">
    <source>
        <dbReference type="ARBA" id="ARBA00047619"/>
    </source>
</evidence>
<dbReference type="InterPro" id="IPR029063">
    <property type="entry name" value="SAM-dependent_MTases_sf"/>
</dbReference>
<evidence type="ECO:0000256" key="1">
    <source>
        <dbReference type="ARBA" id="ARBA00004969"/>
    </source>
</evidence>
<comment type="pathway">
    <text evidence="1">Phospholipid metabolism; phosphatidylcholine biosynthesis.</text>
</comment>
<evidence type="ECO:0000313" key="9">
    <source>
        <dbReference type="Proteomes" id="UP000288805"/>
    </source>
</evidence>
<dbReference type="GO" id="GO:0000234">
    <property type="term" value="F:phosphoethanolamine N-methyltransferase activity"/>
    <property type="evidence" value="ECO:0007669"/>
    <property type="project" value="UniProtKB-EC"/>
</dbReference>